<evidence type="ECO:0000256" key="1">
    <source>
        <dbReference type="SAM" id="Phobius"/>
    </source>
</evidence>
<keyword evidence="1" id="KW-0812">Transmembrane</keyword>
<keyword evidence="1" id="KW-0472">Membrane</keyword>
<dbReference type="Proteomes" id="UP000266305">
    <property type="component" value="Unassembled WGS sequence"/>
</dbReference>
<evidence type="ECO:0000313" key="2">
    <source>
        <dbReference type="EMBL" id="RHZ93066.1"/>
    </source>
</evidence>
<evidence type="ECO:0000313" key="3">
    <source>
        <dbReference type="Proteomes" id="UP000266305"/>
    </source>
</evidence>
<feature type="transmembrane region" description="Helical" evidence="1">
    <location>
        <begin position="20"/>
        <end position="42"/>
    </location>
</feature>
<protein>
    <submittedName>
        <fullName evidence="2">Uncharacterized protein</fullName>
    </submittedName>
</protein>
<reference evidence="2 3" key="1">
    <citation type="submission" date="2018-08" db="EMBL/GenBank/DDBJ databases">
        <title>Draft genome sequence of Rhodobacter sphaeroides FY.</title>
        <authorList>
            <person name="Rayyan A."/>
            <person name="Meyer T.E."/>
            <person name="Kyndt J.A."/>
        </authorList>
    </citation>
    <scope>NUCLEOTIDE SEQUENCE [LARGE SCALE GENOMIC DNA]</scope>
    <source>
        <strain evidence="2 3">FY</strain>
    </source>
</reference>
<dbReference type="RefSeq" id="WP_002723922.1">
    <property type="nucleotide sequence ID" value="NZ_QWGP01000019.1"/>
</dbReference>
<name>A0AAX1UIJ3_CERSP</name>
<organism evidence="2 3">
    <name type="scientific">Cereibacter sphaeroides</name>
    <name type="common">Rhodobacter sphaeroides</name>
    <dbReference type="NCBI Taxonomy" id="1063"/>
    <lineage>
        <taxon>Bacteria</taxon>
        <taxon>Pseudomonadati</taxon>
        <taxon>Pseudomonadota</taxon>
        <taxon>Alphaproteobacteria</taxon>
        <taxon>Rhodobacterales</taxon>
        <taxon>Paracoccaceae</taxon>
        <taxon>Cereibacter</taxon>
    </lineage>
</organism>
<keyword evidence="1" id="KW-1133">Transmembrane helix</keyword>
<sequence length="119" mass="13146">MTSFDPLRDLHPPRLPVAFASFGWSEALVAFGLGLLLALLLFELVRPAFVRRTGFDLEAELARLAGLPPAERMLGQLRLLRRFDAPLPEESRAHLYRAGEAPPDLAPAVRAAARRGRHA</sequence>
<proteinExistence type="predicted"/>
<comment type="caution">
    <text evidence="2">The sequence shown here is derived from an EMBL/GenBank/DDBJ whole genome shotgun (WGS) entry which is preliminary data.</text>
</comment>
<dbReference type="AlphaFoldDB" id="A0AAX1UIJ3"/>
<gene>
    <name evidence="2" type="ORF">D1114_15540</name>
</gene>
<accession>A0AAX1UIJ3</accession>
<dbReference type="EMBL" id="QWGP01000019">
    <property type="protein sequence ID" value="RHZ93066.1"/>
    <property type="molecule type" value="Genomic_DNA"/>
</dbReference>